<feature type="transmembrane region" description="Helical" evidence="1">
    <location>
        <begin position="54"/>
        <end position="73"/>
    </location>
</feature>
<evidence type="ECO:0008006" key="4">
    <source>
        <dbReference type="Google" id="ProtNLM"/>
    </source>
</evidence>
<sequence>MPDAAWWAQLLLVAAAAHTGLETVVHLVVYPALARVSGSDDGLAGHQDHMRRMSVAVAPVYGLLAVASVGMAAVDPSPWSLAALGLVLATFAVTALAAVPAHEAVLRAAAADRPRLHRRLARADLARLVLSVVLLGVAWALAR</sequence>
<evidence type="ECO:0000313" key="3">
    <source>
        <dbReference type="Proteomes" id="UP001595685"/>
    </source>
</evidence>
<proteinExistence type="predicted"/>
<organism evidence="2 3">
    <name type="scientific">Aquipuribacter hungaricus</name>
    <dbReference type="NCBI Taxonomy" id="545624"/>
    <lineage>
        <taxon>Bacteria</taxon>
        <taxon>Bacillati</taxon>
        <taxon>Actinomycetota</taxon>
        <taxon>Actinomycetes</taxon>
        <taxon>Micrococcales</taxon>
        <taxon>Intrasporangiaceae</taxon>
        <taxon>Aquipuribacter</taxon>
    </lineage>
</organism>
<keyword evidence="1" id="KW-1133">Transmembrane helix</keyword>
<reference evidence="3" key="1">
    <citation type="journal article" date="2019" name="Int. J. Syst. Evol. Microbiol.">
        <title>The Global Catalogue of Microorganisms (GCM) 10K type strain sequencing project: providing services to taxonomists for standard genome sequencing and annotation.</title>
        <authorList>
            <consortium name="The Broad Institute Genomics Platform"/>
            <consortium name="The Broad Institute Genome Sequencing Center for Infectious Disease"/>
            <person name="Wu L."/>
            <person name="Ma J."/>
        </authorList>
    </citation>
    <scope>NUCLEOTIDE SEQUENCE [LARGE SCALE GENOMIC DNA]</scope>
    <source>
        <strain evidence="3">NCAIM B.02333</strain>
    </source>
</reference>
<keyword evidence="1" id="KW-0812">Transmembrane</keyword>
<comment type="caution">
    <text evidence="2">The sequence shown here is derived from an EMBL/GenBank/DDBJ whole genome shotgun (WGS) entry which is preliminary data.</text>
</comment>
<evidence type="ECO:0000313" key="2">
    <source>
        <dbReference type="EMBL" id="MFC3687019.1"/>
    </source>
</evidence>
<gene>
    <name evidence="2" type="ORF">ACFOLH_01540</name>
</gene>
<feature type="transmembrane region" description="Helical" evidence="1">
    <location>
        <begin position="79"/>
        <end position="99"/>
    </location>
</feature>
<feature type="transmembrane region" description="Helical" evidence="1">
    <location>
        <begin position="120"/>
        <end position="142"/>
    </location>
</feature>
<keyword evidence="1" id="KW-0472">Membrane</keyword>
<dbReference type="RefSeq" id="WP_340294397.1">
    <property type="nucleotide sequence ID" value="NZ_JBBEOI010000156.1"/>
</dbReference>
<name>A0ABV7WC99_9MICO</name>
<dbReference type="EMBL" id="JBHRWW010000001">
    <property type="protein sequence ID" value="MFC3687019.1"/>
    <property type="molecule type" value="Genomic_DNA"/>
</dbReference>
<dbReference type="Proteomes" id="UP001595685">
    <property type="component" value="Unassembled WGS sequence"/>
</dbReference>
<feature type="transmembrane region" description="Helical" evidence="1">
    <location>
        <begin position="6"/>
        <end position="33"/>
    </location>
</feature>
<keyword evidence="3" id="KW-1185">Reference proteome</keyword>
<accession>A0ABV7WC99</accession>
<protein>
    <recommendedName>
        <fullName evidence="4">DUF1772 domain-containing protein</fullName>
    </recommendedName>
</protein>
<evidence type="ECO:0000256" key="1">
    <source>
        <dbReference type="SAM" id="Phobius"/>
    </source>
</evidence>